<evidence type="ECO:0000313" key="7">
    <source>
        <dbReference type="EMBL" id="NHN31367.1"/>
    </source>
</evidence>
<gene>
    <name evidence="7" type="primary">thiO</name>
    <name evidence="7" type="ORF">G9U52_16125</name>
</gene>
<evidence type="ECO:0000259" key="6">
    <source>
        <dbReference type="Pfam" id="PF01266"/>
    </source>
</evidence>
<evidence type="ECO:0000256" key="5">
    <source>
        <dbReference type="ARBA" id="ARBA00050018"/>
    </source>
</evidence>
<evidence type="ECO:0000256" key="1">
    <source>
        <dbReference type="ARBA" id="ARBA00004948"/>
    </source>
</evidence>
<comment type="catalytic activity">
    <reaction evidence="4">
        <text>glycine + O2 + H2O = glyoxylate + H2O2 + NH4(+)</text>
        <dbReference type="Rhea" id="RHEA:11532"/>
        <dbReference type="ChEBI" id="CHEBI:15377"/>
        <dbReference type="ChEBI" id="CHEBI:15379"/>
        <dbReference type="ChEBI" id="CHEBI:16240"/>
        <dbReference type="ChEBI" id="CHEBI:28938"/>
        <dbReference type="ChEBI" id="CHEBI:36655"/>
        <dbReference type="ChEBI" id="CHEBI:57305"/>
        <dbReference type="EC" id="1.4.3.19"/>
    </reaction>
</comment>
<organism evidence="7 8">
    <name type="scientific">Paenibacillus agricola</name>
    <dbReference type="NCBI Taxonomy" id="2716264"/>
    <lineage>
        <taxon>Bacteria</taxon>
        <taxon>Bacillati</taxon>
        <taxon>Bacillota</taxon>
        <taxon>Bacilli</taxon>
        <taxon>Bacillales</taxon>
        <taxon>Paenibacillaceae</taxon>
        <taxon>Paenibacillus</taxon>
    </lineage>
</organism>
<dbReference type="Pfam" id="PF01266">
    <property type="entry name" value="DAO"/>
    <property type="match status" value="1"/>
</dbReference>
<comment type="pathway">
    <text evidence="1">Cofactor biosynthesis; thiamine diphosphate biosynthesis.</text>
</comment>
<protein>
    <recommendedName>
        <fullName evidence="5">glycine oxidase</fullName>
        <ecNumber evidence="5">1.4.3.19</ecNumber>
    </recommendedName>
</protein>
<dbReference type="EMBL" id="JAAOIW010000005">
    <property type="protein sequence ID" value="NHN31367.1"/>
    <property type="molecule type" value="Genomic_DNA"/>
</dbReference>
<dbReference type="InterPro" id="IPR012727">
    <property type="entry name" value="Gly_oxidase_ThiO"/>
</dbReference>
<dbReference type="Gene3D" id="3.30.9.10">
    <property type="entry name" value="D-Amino Acid Oxidase, subunit A, domain 2"/>
    <property type="match status" value="1"/>
</dbReference>
<keyword evidence="3 7" id="KW-0560">Oxidoreductase</keyword>
<dbReference type="NCBIfam" id="TIGR02352">
    <property type="entry name" value="thiamin_ThiO"/>
    <property type="match status" value="1"/>
</dbReference>
<dbReference type="InterPro" id="IPR006076">
    <property type="entry name" value="FAD-dep_OxRdtase"/>
</dbReference>
<evidence type="ECO:0000256" key="2">
    <source>
        <dbReference type="ARBA" id="ARBA00022977"/>
    </source>
</evidence>
<comment type="caution">
    <text evidence="7">The sequence shown here is derived from an EMBL/GenBank/DDBJ whole genome shotgun (WGS) entry which is preliminary data.</text>
</comment>
<evidence type="ECO:0000256" key="4">
    <source>
        <dbReference type="ARBA" id="ARBA00049872"/>
    </source>
</evidence>
<dbReference type="EC" id="1.4.3.19" evidence="5"/>
<accession>A0ABX0J5H6</accession>
<evidence type="ECO:0000313" key="8">
    <source>
        <dbReference type="Proteomes" id="UP001165962"/>
    </source>
</evidence>
<dbReference type="Gene3D" id="3.50.50.60">
    <property type="entry name" value="FAD/NAD(P)-binding domain"/>
    <property type="match status" value="1"/>
</dbReference>
<evidence type="ECO:0000256" key="3">
    <source>
        <dbReference type="ARBA" id="ARBA00023002"/>
    </source>
</evidence>
<dbReference type="GO" id="GO:0043799">
    <property type="term" value="F:glycine oxidase activity"/>
    <property type="evidence" value="ECO:0007669"/>
    <property type="project" value="UniProtKB-EC"/>
</dbReference>
<dbReference type="Proteomes" id="UP001165962">
    <property type="component" value="Unassembled WGS sequence"/>
</dbReference>
<keyword evidence="8" id="KW-1185">Reference proteome</keyword>
<dbReference type="PANTHER" id="PTHR13847">
    <property type="entry name" value="SARCOSINE DEHYDROGENASE-RELATED"/>
    <property type="match status" value="1"/>
</dbReference>
<dbReference type="RefSeq" id="WP_166151337.1">
    <property type="nucleotide sequence ID" value="NZ_JAAOIW010000005.1"/>
</dbReference>
<dbReference type="InterPro" id="IPR036188">
    <property type="entry name" value="FAD/NAD-bd_sf"/>
</dbReference>
<dbReference type="PANTHER" id="PTHR13847:SF289">
    <property type="entry name" value="GLYCINE OXIDASE"/>
    <property type="match status" value="1"/>
</dbReference>
<sequence>MTSRATSAIIVGGGIIGCSIAWELARSGIRCTIIDKGALNQEASTAAAGMLGAQVETHQPGAFYELCRLSQRLYRDWSDEVHRISGISMQYIEGGILRAAFDQEDEQELLGRLPWIQNAEWLSAADMLALESGLSPHIRGGLRLAQDHQVHPVHLAEALQAALRKLGCAIREWTPVHSLIERQGRIEGVRTAEGVLFADHVIVSAGAWGSALTEPFGIELPLFPVKGQCISVRTETPAIHSTVFTKSCYIVPKLDGSLTIGATQEEAGFNKQCHISSISELHAKATELVPQLAKAEFIRTWAGLRPGTRDGMPIMGYLTQLPGLVLAMGHYRNGILLAPATGRLIRQLLLNERADLDLAPFSPDRPLQLV</sequence>
<reference evidence="7" key="1">
    <citation type="submission" date="2020-03" db="EMBL/GenBank/DDBJ databases">
        <title>Draft sequencing of Paenibacilllus sp. S3N08.</title>
        <authorList>
            <person name="Kim D.-U."/>
        </authorList>
    </citation>
    <scope>NUCLEOTIDE SEQUENCE</scope>
    <source>
        <strain evidence="7">S3N08</strain>
    </source>
</reference>
<feature type="domain" description="FAD dependent oxidoreductase" evidence="6">
    <location>
        <begin position="8"/>
        <end position="347"/>
    </location>
</feature>
<dbReference type="SUPFAM" id="SSF54373">
    <property type="entry name" value="FAD-linked reductases, C-terminal domain"/>
    <property type="match status" value="1"/>
</dbReference>
<keyword evidence="2" id="KW-0784">Thiamine biosynthesis</keyword>
<proteinExistence type="predicted"/>
<name>A0ABX0J5H6_9BACL</name>
<dbReference type="PROSITE" id="PS51257">
    <property type="entry name" value="PROKAR_LIPOPROTEIN"/>
    <property type="match status" value="1"/>
</dbReference>
<dbReference type="SUPFAM" id="SSF51905">
    <property type="entry name" value="FAD/NAD(P)-binding domain"/>
    <property type="match status" value="1"/>
</dbReference>